<dbReference type="EMBL" id="RMTL01000015">
    <property type="protein sequence ID" value="MFK57587.1"/>
    <property type="molecule type" value="Genomic_DNA"/>
</dbReference>
<organism evidence="1">
    <name type="scientific">Salmonella enterica</name>
    <name type="common">Salmonella choleraesuis</name>
    <dbReference type="NCBI Taxonomy" id="28901"/>
    <lineage>
        <taxon>Bacteria</taxon>
        <taxon>Pseudomonadati</taxon>
        <taxon>Pseudomonadota</taxon>
        <taxon>Gammaproteobacteria</taxon>
        <taxon>Enterobacterales</taxon>
        <taxon>Enterobacteriaceae</taxon>
        <taxon>Salmonella</taxon>
    </lineage>
</organism>
<dbReference type="AlphaFoldDB" id="A0A3J4MDH9"/>
<name>A0A3J4MDH9_SALER</name>
<reference evidence="1" key="1">
    <citation type="submission" date="2018-11" db="EMBL/GenBank/DDBJ databases">
        <authorList>
            <consortium name="PulseNet: The National Subtyping Network for Foodborne Disease Surveillance"/>
            <person name="Tarr C.L."/>
            <person name="Trees E."/>
            <person name="Katz L.S."/>
            <person name="Carleton-Romer H.A."/>
            <person name="Stroika S."/>
            <person name="Kucerova Z."/>
            <person name="Roache K.F."/>
            <person name="Sabol A.L."/>
            <person name="Besser J."/>
            <person name="Gerner-Smidt P."/>
        </authorList>
    </citation>
    <scope>NUCLEOTIDE SEQUENCE [LARGE SCALE GENOMIC DNA]</scope>
    <source>
        <strain evidence="1">PNUSAS059842</strain>
    </source>
</reference>
<accession>A0A3J4MDH9</accession>
<comment type="caution">
    <text evidence="1">The sequence shown here is derived from an EMBL/GenBank/DDBJ whole genome shotgun (WGS) entry which is preliminary data.</text>
</comment>
<gene>
    <name evidence="1" type="ORF">EEM01_16135</name>
</gene>
<protein>
    <submittedName>
        <fullName evidence="1">Uncharacterized protein</fullName>
    </submittedName>
</protein>
<evidence type="ECO:0000313" key="1">
    <source>
        <dbReference type="EMBL" id="MFK57587.1"/>
    </source>
</evidence>
<sequence>MAVLKKAIEALDPAPDKKKEITLALNLLFELAEQKKLLQEEWLKNYLRTAGTPENPTIPITNTIAWHNETRAYVKNDASKLVSEIANAVKKFVAGGSDNIINGISELMSGAITAILGAGTGSVSEMHSYYIIVEGFSIIRIDLTAWQRHIEAEGITKQIENAMTFSAVKSSVDVNKITFNTFLQAYNAQLMKMKIPESEIKKYIIEAKEVFELLREKNKHLSFDSNNAASLNDINIAMPGSIDFI</sequence>
<dbReference type="Proteomes" id="UP000839509">
    <property type="component" value="Unassembled WGS sequence"/>
</dbReference>
<proteinExistence type="predicted"/>